<evidence type="ECO:0000313" key="1">
    <source>
        <dbReference type="EMBL" id="MTV82193.1"/>
    </source>
</evidence>
<name>A0A7X2XV10_9LACO</name>
<comment type="caution">
    <text evidence="1">The sequence shown here is derived from an EMBL/GenBank/DDBJ whole genome shotgun (WGS) entry which is preliminary data.</text>
</comment>
<gene>
    <name evidence="1" type="ORF">GM612_05940</name>
</gene>
<dbReference type="Proteomes" id="UP000466388">
    <property type="component" value="Unassembled WGS sequence"/>
</dbReference>
<dbReference type="RefSeq" id="WP_155431474.1">
    <property type="nucleotide sequence ID" value="NZ_WNJO01000006.1"/>
</dbReference>
<dbReference type="EMBL" id="WNJO01000006">
    <property type="protein sequence ID" value="MTV82193.1"/>
    <property type="molecule type" value="Genomic_DNA"/>
</dbReference>
<dbReference type="AlphaFoldDB" id="A0A7X2XV10"/>
<organism evidence="1 2">
    <name type="scientific">Secundilactobacillus folii</name>
    <dbReference type="NCBI Taxonomy" id="2678357"/>
    <lineage>
        <taxon>Bacteria</taxon>
        <taxon>Bacillati</taxon>
        <taxon>Bacillota</taxon>
        <taxon>Bacilli</taxon>
        <taxon>Lactobacillales</taxon>
        <taxon>Lactobacillaceae</taxon>
        <taxon>Secundilactobacillus</taxon>
    </lineage>
</organism>
<accession>A0A7X2XV10</accession>
<keyword evidence="2" id="KW-1185">Reference proteome</keyword>
<sequence>MSLWTMQNKQILDILDQDGIYYPDFQKSDYLHKIPKLSDLYNYFLTSFNAINAIQPDDQSGQGLIFCFMGYDYQTHEEVHADNFLDFIHRHVAINSLWEHLTRNPDNILLEVDFNHEFFNPLMLDINDFQILMPPVQALPPYTEDDLNRILDDIQTGNMPQAIMPSYVVQAHLPYLRPENILNVYHSS</sequence>
<evidence type="ECO:0000313" key="2">
    <source>
        <dbReference type="Proteomes" id="UP000466388"/>
    </source>
</evidence>
<reference evidence="1 2" key="1">
    <citation type="submission" date="2019-11" db="EMBL/GenBank/DDBJ databases">
        <title>Lactobacillus sp. nov. CRM56-3, isolated from fermented tea leaves.</title>
        <authorList>
            <person name="Phuengjayaem S."/>
            <person name="Tanasupawat S."/>
        </authorList>
    </citation>
    <scope>NUCLEOTIDE SEQUENCE [LARGE SCALE GENOMIC DNA]</scope>
    <source>
        <strain evidence="1 2">CRM56-3</strain>
    </source>
</reference>
<proteinExistence type="predicted"/>
<protein>
    <submittedName>
        <fullName evidence="1">Uncharacterized protein</fullName>
    </submittedName>
</protein>